<reference evidence="1 2" key="1">
    <citation type="journal article" date="2020" name="ISME J.">
        <title>Comparative genomics reveals insights into cyanobacterial evolution and habitat adaptation.</title>
        <authorList>
            <person name="Chen M.Y."/>
            <person name="Teng W.K."/>
            <person name="Zhao L."/>
            <person name="Hu C.X."/>
            <person name="Zhou Y.K."/>
            <person name="Han B.P."/>
            <person name="Song L.R."/>
            <person name="Shu W.S."/>
        </authorList>
    </citation>
    <scope>NUCLEOTIDE SEQUENCE [LARGE SCALE GENOMIC DNA]</scope>
    <source>
        <strain evidence="1 2">FACHB-723</strain>
    </source>
</reference>
<keyword evidence="2" id="KW-1185">Reference proteome</keyword>
<sequence>MIVQAKYKRAMGIFSEHIIAEMVLSGLRDSNFPMDKVSLINIVSSLIGLDIVEDLAKKYDCPISQGDYLIMLEGSDDNIKTAQNIFRYLRIKHWEISDDNRDPHSYQLNV</sequence>
<dbReference type="RefSeq" id="WP_190403318.1">
    <property type="nucleotide sequence ID" value="NZ_JACJQB010000016.1"/>
</dbReference>
<accession>A0ABR7ZXB8</accession>
<dbReference type="Proteomes" id="UP000642094">
    <property type="component" value="Unassembled WGS sequence"/>
</dbReference>
<dbReference type="EMBL" id="JACJQB010000016">
    <property type="protein sequence ID" value="MBD2188467.1"/>
    <property type="molecule type" value="Genomic_DNA"/>
</dbReference>
<evidence type="ECO:0000313" key="1">
    <source>
        <dbReference type="EMBL" id="MBD2188467.1"/>
    </source>
</evidence>
<name>A0ABR7ZXB8_9CYAN</name>
<protein>
    <submittedName>
        <fullName evidence="1">Uncharacterized protein</fullName>
    </submittedName>
</protein>
<comment type="caution">
    <text evidence="1">The sequence shown here is derived from an EMBL/GenBank/DDBJ whole genome shotgun (WGS) entry which is preliminary data.</text>
</comment>
<organism evidence="1 2">
    <name type="scientific">Pseudanabaena mucicola FACHB-723</name>
    <dbReference type="NCBI Taxonomy" id="2692860"/>
    <lineage>
        <taxon>Bacteria</taxon>
        <taxon>Bacillati</taxon>
        <taxon>Cyanobacteriota</taxon>
        <taxon>Cyanophyceae</taxon>
        <taxon>Pseudanabaenales</taxon>
        <taxon>Pseudanabaenaceae</taxon>
        <taxon>Pseudanabaena</taxon>
    </lineage>
</organism>
<gene>
    <name evidence="1" type="ORF">H6F41_09950</name>
</gene>
<evidence type="ECO:0000313" key="2">
    <source>
        <dbReference type="Proteomes" id="UP000642094"/>
    </source>
</evidence>
<proteinExistence type="predicted"/>